<gene>
    <name evidence="1" type="primary">SSF1</name>
    <name evidence="1" type="ORF">EV182_000542</name>
</gene>
<dbReference type="EMBL" id="JAMZIH010005169">
    <property type="protein sequence ID" value="KAJ1675803.1"/>
    <property type="molecule type" value="Genomic_DNA"/>
</dbReference>
<protein>
    <submittedName>
        <fullName evidence="1">rRNA-binding ribosome biosynthesis protein</fullName>
    </submittedName>
</protein>
<sequence>MAHKRKKRRTQKKAIEEAEAAERAKVPKSFVVKSGKVGRSVAALVRDFRQVMEPNTASQLRERASNKIRDYVNIAGPLGVTHFMMFSQTDVGTNLRIARLPRGPTLTFRVVKYSLAKDCLALQKSPKAPGSEYRIAPLLLLNNFGSPADNEDDSTRKRFKLMTAMLQNLFPAINPAKMVLADIRRVVLFNYNAETDTIDFRHYVITVKPVGVTKGIKKIITNSDMPDMGKFEDVSEYVLREAFASESDIEDGAESSVTLAQNYVGRGNRKSEQRAVRLVEAGPRMELKLLKIEAGLCEGDVLYHSYIHKTEVEVKEVEKRRQKILAEKARRRKEQEENVARKKTEEEAKKQRSQDFAANPKPQDGSKYDSDGDDDDDEVGSIHEADDGYSEEESSDISEDERDEVLDFDAKGGASYGDEFGADNLFTEDDDDIASGSDGNASESQASSGGEGGKAGGQKDSLKPQAYGTQERDQETPFKAIMKVTSVSSRLIGTSGRGGQCPSAE</sequence>
<name>A0ACC1HKW9_9FUNG</name>
<keyword evidence="2" id="KW-1185">Reference proteome</keyword>
<organism evidence="1 2">
    <name type="scientific">Spiromyces aspiralis</name>
    <dbReference type="NCBI Taxonomy" id="68401"/>
    <lineage>
        <taxon>Eukaryota</taxon>
        <taxon>Fungi</taxon>
        <taxon>Fungi incertae sedis</taxon>
        <taxon>Zoopagomycota</taxon>
        <taxon>Kickxellomycotina</taxon>
        <taxon>Kickxellomycetes</taxon>
        <taxon>Kickxellales</taxon>
        <taxon>Kickxellaceae</taxon>
        <taxon>Spiromyces</taxon>
    </lineage>
</organism>
<accession>A0ACC1HKW9</accession>
<proteinExistence type="predicted"/>
<comment type="caution">
    <text evidence="1">The sequence shown here is derived from an EMBL/GenBank/DDBJ whole genome shotgun (WGS) entry which is preliminary data.</text>
</comment>
<evidence type="ECO:0000313" key="2">
    <source>
        <dbReference type="Proteomes" id="UP001145114"/>
    </source>
</evidence>
<dbReference type="Proteomes" id="UP001145114">
    <property type="component" value="Unassembled WGS sequence"/>
</dbReference>
<reference evidence="1" key="1">
    <citation type="submission" date="2022-06" db="EMBL/GenBank/DDBJ databases">
        <title>Phylogenomic reconstructions and comparative analyses of Kickxellomycotina fungi.</title>
        <authorList>
            <person name="Reynolds N.K."/>
            <person name="Stajich J.E."/>
            <person name="Barry K."/>
            <person name="Grigoriev I.V."/>
            <person name="Crous P."/>
            <person name="Smith M.E."/>
        </authorList>
    </citation>
    <scope>NUCLEOTIDE SEQUENCE</scope>
    <source>
        <strain evidence="1">RSA 2271</strain>
    </source>
</reference>
<evidence type="ECO:0000313" key="1">
    <source>
        <dbReference type="EMBL" id="KAJ1675803.1"/>
    </source>
</evidence>